<dbReference type="PRINTS" id="PR00081">
    <property type="entry name" value="GDHRDH"/>
</dbReference>
<dbReference type="FunFam" id="3.40.50.720:FF:000084">
    <property type="entry name" value="Short-chain dehydrogenase reductase"/>
    <property type="match status" value="1"/>
</dbReference>
<dbReference type="PANTHER" id="PTHR24321">
    <property type="entry name" value="DEHYDROGENASES, SHORT CHAIN"/>
    <property type="match status" value="1"/>
</dbReference>
<evidence type="ECO:0000256" key="2">
    <source>
        <dbReference type="ARBA" id="ARBA00023002"/>
    </source>
</evidence>
<dbReference type="InterPro" id="IPR020904">
    <property type="entry name" value="Sc_DH/Rdtase_CS"/>
</dbReference>
<dbReference type="Gene3D" id="3.40.50.720">
    <property type="entry name" value="NAD(P)-binding Rossmann-like Domain"/>
    <property type="match status" value="1"/>
</dbReference>
<keyword evidence="2" id="KW-0560">Oxidoreductase</keyword>
<dbReference type="GO" id="GO:0016491">
    <property type="term" value="F:oxidoreductase activity"/>
    <property type="evidence" value="ECO:0007669"/>
    <property type="project" value="UniProtKB-KW"/>
</dbReference>
<dbReference type="PROSITE" id="PS00061">
    <property type="entry name" value="ADH_SHORT"/>
    <property type="match status" value="1"/>
</dbReference>
<protein>
    <submittedName>
        <fullName evidence="4">Unannotated protein</fullName>
    </submittedName>
</protein>
<dbReference type="SUPFAM" id="SSF51735">
    <property type="entry name" value="NAD(P)-binding Rossmann-fold domains"/>
    <property type="match status" value="1"/>
</dbReference>
<sequence length="268" mass="28030">MAQGMTNRLSQLNRSVTGKAVIVTGAASGMGRATAHLFADEGARVVVADLGEERVAKVVAEITAVHGANNVVGVAADVTSDADRRRVVDTCLSQFGVIDVLVNNAGISVSSSVFAEDDEFLTAWDNTLAVNVSAQAHFIRLVVPHMRSADIAGRIINIASTEAIVATPGLAAYTAAKHGVVGLTKSMATQLGRYGITVNAVCPGPINTNMTADIPKDAKEKYAHRKVPLKRYGEPEEVAHMTLNLAMPASSFVNGSVVVVDGGMTIQH</sequence>
<dbReference type="AlphaFoldDB" id="A0A6J7UEK8"/>
<dbReference type="EMBL" id="CAFBPN010000022">
    <property type="protein sequence ID" value="CAB5016438.1"/>
    <property type="molecule type" value="Genomic_DNA"/>
</dbReference>
<dbReference type="PRINTS" id="PR00080">
    <property type="entry name" value="SDRFAMILY"/>
</dbReference>
<evidence type="ECO:0000313" key="3">
    <source>
        <dbReference type="EMBL" id="CAB5016438.1"/>
    </source>
</evidence>
<evidence type="ECO:0000256" key="1">
    <source>
        <dbReference type="ARBA" id="ARBA00006484"/>
    </source>
</evidence>
<dbReference type="EMBL" id="CAFBQU010000011">
    <property type="protein sequence ID" value="CAB5063712.1"/>
    <property type="molecule type" value="Genomic_DNA"/>
</dbReference>
<dbReference type="PANTHER" id="PTHR24321:SF8">
    <property type="entry name" value="ESTRADIOL 17-BETA-DEHYDROGENASE 8-RELATED"/>
    <property type="match status" value="1"/>
</dbReference>
<dbReference type="NCBIfam" id="NF005559">
    <property type="entry name" value="PRK07231.1"/>
    <property type="match status" value="1"/>
</dbReference>
<proteinExistence type="inferred from homology"/>
<dbReference type="CDD" id="cd05233">
    <property type="entry name" value="SDR_c"/>
    <property type="match status" value="1"/>
</dbReference>
<dbReference type="InterPro" id="IPR036291">
    <property type="entry name" value="NAD(P)-bd_dom_sf"/>
</dbReference>
<gene>
    <name evidence="3" type="ORF">UFOPK4098_00607</name>
    <name evidence="4" type="ORF">UFOPK4347_00631</name>
</gene>
<dbReference type="InterPro" id="IPR002347">
    <property type="entry name" value="SDR_fam"/>
</dbReference>
<reference evidence="4" key="1">
    <citation type="submission" date="2020-05" db="EMBL/GenBank/DDBJ databases">
        <authorList>
            <person name="Chiriac C."/>
            <person name="Salcher M."/>
            <person name="Ghai R."/>
            <person name="Kavagutti S V."/>
        </authorList>
    </citation>
    <scope>NUCLEOTIDE SEQUENCE</scope>
</reference>
<name>A0A6J7UEK8_9ZZZZ</name>
<organism evidence="4">
    <name type="scientific">freshwater metagenome</name>
    <dbReference type="NCBI Taxonomy" id="449393"/>
    <lineage>
        <taxon>unclassified sequences</taxon>
        <taxon>metagenomes</taxon>
        <taxon>ecological metagenomes</taxon>
    </lineage>
</organism>
<accession>A0A6J7UEK8</accession>
<comment type="similarity">
    <text evidence="1">Belongs to the short-chain dehydrogenases/reductases (SDR) family.</text>
</comment>
<evidence type="ECO:0000313" key="4">
    <source>
        <dbReference type="EMBL" id="CAB5063712.1"/>
    </source>
</evidence>
<dbReference type="Pfam" id="PF13561">
    <property type="entry name" value="adh_short_C2"/>
    <property type="match status" value="1"/>
</dbReference>